<organism evidence="1 2">
    <name type="scientific">Ensete ventricosum</name>
    <name type="common">Abyssinian banana</name>
    <name type="synonym">Musa ensete</name>
    <dbReference type="NCBI Taxonomy" id="4639"/>
    <lineage>
        <taxon>Eukaryota</taxon>
        <taxon>Viridiplantae</taxon>
        <taxon>Streptophyta</taxon>
        <taxon>Embryophyta</taxon>
        <taxon>Tracheophyta</taxon>
        <taxon>Spermatophyta</taxon>
        <taxon>Magnoliopsida</taxon>
        <taxon>Liliopsida</taxon>
        <taxon>Zingiberales</taxon>
        <taxon>Musaceae</taxon>
        <taxon>Ensete</taxon>
    </lineage>
</organism>
<dbReference type="AlphaFoldDB" id="A0A426X8X5"/>
<proteinExistence type="predicted"/>
<dbReference type="Proteomes" id="UP000287651">
    <property type="component" value="Unassembled WGS sequence"/>
</dbReference>
<dbReference type="EMBL" id="AMZH03024309">
    <property type="protein sequence ID" value="RRT35924.1"/>
    <property type="molecule type" value="Genomic_DNA"/>
</dbReference>
<sequence>MQLDPSASLSLPLCKRRLPLHTGSFPAKERPPLRLVSSPLLAIGLVAGCSPLRAPSNRPPFACATLQVTMPAGGYCPHRRCPLRAGPSHSQPPPYRGPWPRPSRGWPALHGSWPWLATPPPHCLRCEIVARSRRTILHNSFSSHAV</sequence>
<protein>
    <submittedName>
        <fullName evidence="1">Uncharacterized protein</fullName>
    </submittedName>
</protein>
<evidence type="ECO:0000313" key="1">
    <source>
        <dbReference type="EMBL" id="RRT35924.1"/>
    </source>
</evidence>
<gene>
    <name evidence="1" type="ORF">B296_00014382</name>
</gene>
<accession>A0A426X8X5</accession>
<reference evidence="1 2" key="1">
    <citation type="journal article" date="2014" name="Agronomy (Basel)">
        <title>A Draft Genome Sequence for Ensete ventricosum, the Drought-Tolerant Tree Against Hunger.</title>
        <authorList>
            <person name="Harrison J."/>
            <person name="Moore K.A."/>
            <person name="Paszkiewicz K."/>
            <person name="Jones T."/>
            <person name="Grant M."/>
            <person name="Ambacheew D."/>
            <person name="Muzemil S."/>
            <person name="Studholme D.J."/>
        </authorList>
    </citation>
    <scope>NUCLEOTIDE SEQUENCE [LARGE SCALE GENOMIC DNA]</scope>
</reference>
<evidence type="ECO:0000313" key="2">
    <source>
        <dbReference type="Proteomes" id="UP000287651"/>
    </source>
</evidence>
<comment type="caution">
    <text evidence="1">The sequence shown here is derived from an EMBL/GenBank/DDBJ whole genome shotgun (WGS) entry which is preliminary data.</text>
</comment>
<name>A0A426X8X5_ENSVE</name>